<protein>
    <recommendedName>
        <fullName evidence="2">Bet v I/Major latex protein domain-containing protein</fullName>
    </recommendedName>
</protein>
<dbReference type="InterPro" id="IPR024949">
    <property type="entry name" value="Bet_v_I_allergen"/>
</dbReference>
<dbReference type="GO" id="GO:0009738">
    <property type="term" value="P:abscisic acid-activated signaling pathway"/>
    <property type="evidence" value="ECO:0007669"/>
    <property type="project" value="InterPro"/>
</dbReference>
<dbReference type="FunFam" id="3.30.530.20:FF:000007">
    <property type="entry name" value="Major pollen allergen Bet v 1-A"/>
    <property type="match status" value="1"/>
</dbReference>
<dbReference type="OrthoDB" id="1845342at2759"/>
<evidence type="ECO:0000313" key="3">
    <source>
        <dbReference type="EMBL" id="KAI5076526.1"/>
    </source>
</evidence>
<dbReference type="Pfam" id="PF00407">
    <property type="entry name" value="Bet_v_1"/>
    <property type="match status" value="1"/>
</dbReference>
<dbReference type="GO" id="GO:0005737">
    <property type="term" value="C:cytoplasm"/>
    <property type="evidence" value="ECO:0007669"/>
    <property type="project" value="TreeGrafter"/>
</dbReference>
<keyword evidence="4" id="KW-1185">Reference proteome</keyword>
<comment type="similarity">
    <text evidence="1">Belongs to the BetVI family.</text>
</comment>
<organism evidence="3 4">
    <name type="scientific">Adiantum capillus-veneris</name>
    <name type="common">Maidenhair fern</name>
    <dbReference type="NCBI Taxonomy" id="13818"/>
    <lineage>
        <taxon>Eukaryota</taxon>
        <taxon>Viridiplantae</taxon>
        <taxon>Streptophyta</taxon>
        <taxon>Embryophyta</taxon>
        <taxon>Tracheophyta</taxon>
        <taxon>Polypodiopsida</taxon>
        <taxon>Polypodiidae</taxon>
        <taxon>Polypodiales</taxon>
        <taxon>Pteridineae</taxon>
        <taxon>Pteridaceae</taxon>
        <taxon>Vittarioideae</taxon>
        <taxon>Adiantum</taxon>
    </lineage>
</organism>
<dbReference type="Gene3D" id="3.30.530.20">
    <property type="match status" value="1"/>
</dbReference>
<dbReference type="PANTHER" id="PTHR31213">
    <property type="entry name" value="OS08G0374000 PROTEIN-RELATED"/>
    <property type="match status" value="1"/>
</dbReference>
<proteinExistence type="inferred from homology"/>
<dbReference type="InterPro" id="IPR000916">
    <property type="entry name" value="Bet_v_I/MLP"/>
</dbReference>
<dbReference type="EMBL" id="JABFUD020000008">
    <property type="protein sequence ID" value="KAI5076526.1"/>
    <property type="molecule type" value="Genomic_DNA"/>
</dbReference>
<dbReference type="GO" id="GO:0038023">
    <property type="term" value="F:signaling receptor activity"/>
    <property type="evidence" value="ECO:0007669"/>
    <property type="project" value="InterPro"/>
</dbReference>
<dbReference type="GO" id="GO:0005634">
    <property type="term" value="C:nucleus"/>
    <property type="evidence" value="ECO:0007669"/>
    <property type="project" value="TreeGrafter"/>
</dbReference>
<gene>
    <name evidence="3" type="ORF">GOP47_0008591</name>
</gene>
<dbReference type="GO" id="GO:0010427">
    <property type="term" value="F:abscisic acid binding"/>
    <property type="evidence" value="ECO:0007669"/>
    <property type="project" value="InterPro"/>
</dbReference>
<dbReference type="GO" id="GO:0006952">
    <property type="term" value="P:defense response"/>
    <property type="evidence" value="ECO:0007669"/>
    <property type="project" value="InterPro"/>
</dbReference>
<feature type="domain" description="Bet v I/Major latex protein" evidence="2">
    <location>
        <begin position="50"/>
        <end position="201"/>
    </location>
</feature>
<evidence type="ECO:0000259" key="2">
    <source>
        <dbReference type="SMART" id="SM01037"/>
    </source>
</evidence>
<evidence type="ECO:0000256" key="1">
    <source>
        <dbReference type="ARBA" id="ARBA00009744"/>
    </source>
</evidence>
<name>A0A9D4ZKK5_ADICA</name>
<dbReference type="Proteomes" id="UP000886520">
    <property type="component" value="Chromosome 8"/>
</dbReference>
<dbReference type="CDD" id="cd07816">
    <property type="entry name" value="Bet_v1-like"/>
    <property type="match status" value="1"/>
</dbReference>
<evidence type="ECO:0000313" key="4">
    <source>
        <dbReference type="Proteomes" id="UP000886520"/>
    </source>
</evidence>
<dbReference type="AlphaFoldDB" id="A0A9D4ZKK5"/>
<dbReference type="SMART" id="SM01037">
    <property type="entry name" value="Bet_v_1"/>
    <property type="match status" value="1"/>
</dbReference>
<accession>A0A9D4ZKK5</accession>
<dbReference type="InterPro" id="IPR050279">
    <property type="entry name" value="Plant_def-hormone_signal"/>
</dbReference>
<sequence length="207" mass="22814">MMDIESPAASWAELERSIGELLNPGYISQIIKLEDRQAAAGHNIRRMATAVARSMAAAIELKVPATTLWDTIKNPEVVPKLMPEYVSSCEYLEGDGGVGSIRLMKFGPAVAHFVTFSKERIDAVDDSSKKLAYSVFEGELMNYFKSYKVSVELVQGVEDKGCTLNWSLEYEPINPDMPPPEISKEGAISTFKAVEAYLLGINNESTK</sequence>
<dbReference type="GO" id="GO:0004864">
    <property type="term" value="F:protein phosphatase inhibitor activity"/>
    <property type="evidence" value="ECO:0007669"/>
    <property type="project" value="InterPro"/>
</dbReference>
<dbReference type="SUPFAM" id="SSF55961">
    <property type="entry name" value="Bet v1-like"/>
    <property type="match status" value="1"/>
</dbReference>
<reference evidence="3" key="1">
    <citation type="submission" date="2021-01" db="EMBL/GenBank/DDBJ databases">
        <title>Adiantum capillus-veneris genome.</title>
        <authorList>
            <person name="Fang Y."/>
            <person name="Liao Q."/>
        </authorList>
    </citation>
    <scope>NUCLEOTIDE SEQUENCE</scope>
    <source>
        <strain evidence="3">H3</strain>
        <tissue evidence="3">Leaf</tissue>
    </source>
</reference>
<comment type="caution">
    <text evidence="3">The sequence shown here is derived from an EMBL/GenBank/DDBJ whole genome shotgun (WGS) entry which is preliminary data.</text>
</comment>
<dbReference type="PANTHER" id="PTHR31213:SF24">
    <property type="entry name" value="OS08G0374000 PROTEIN"/>
    <property type="match status" value="1"/>
</dbReference>
<dbReference type="InterPro" id="IPR023393">
    <property type="entry name" value="START-like_dom_sf"/>
</dbReference>
<dbReference type="PRINTS" id="PR00634">
    <property type="entry name" value="BETALLERGEN"/>
</dbReference>